<dbReference type="RefSeq" id="WP_167209064.1">
    <property type="nucleotide sequence ID" value="NZ_CP050063.1"/>
</dbReference>
<reference evidence="1 2" key="1">
    <citation type="submission" date="2020-03" db="EMBL/GenBank/DDBJ databases">
        <authorList>
            <person name="Kim M.K."/>
        </authorList>
    </citation>
    <scope>NUCLEOTIDE SEQUENCE [LARGE SCALE GENOMIC DNA]</scope>
    <source>
        <strain evidence="1 2">BT328</strain>
    </source>
</reference>
<dbReference type="InterPro" id="IPR026444">
    <property type="entry name" value="Secre_tail"/>
</dbReference>
<proteinExistence type="predicted"/>
<dbReference type="PANTHER" id="PTHR42754:SF1">
    <property type="entry name" value="LIPOPROTEIN"/>
    <property type="match status" value="1"/>
</dbReference>
<sequence>MIAPCALAQPSSPPPIFWDRTLKANIDFPSYDQPASLVGTLPTADGGLLMMIQAAKPILIKLDYAGRTSWTKEFQPGTRIGGVAKAQDDLLVTLQAAGPILMKLNNTGETIWAKEFPTQNNLIRFQQLNDGGIIAILKASWPILTKLEQGGKTAWTKEFTGENDIFSVSETNDGNLLVLGSKRIDSEISTLFTSQIGRDGITRSYFVLYEAGKQYSLLSPMLTPSGLITTSDGGLIVAARSFPAGQTNPVTAELIKFNQQGEMKWKYGYGLNSLSMLFKASDNKYLVGYGGAINYMDNDGNVLFKKDNVVIRGTNLTPTTDGGFVSIFETQAIRANLYLYKYDAQFNEVATDVLVRAPSAVYQSYFFGPTKDGGTLLCFLNSFGVYQSSIIKYNASLGREWQRDKIAGFPLLLPYGTDGSFFIISTPPLLDEGLIGEAGLQVTKQSLGRLVIGRPSYDCPTGSITLNVSGGDGSPVVYTAPGITRSSLSSNSGIVEAELRRDPKPILIQATQSAYTISYEFDLKEACTNALTPLPPVLVQPIPDQFLTVGQPIPGSGFPVGLYFVDPTPYSPNYRYDWSFKVTGLPDGLYVFTKSMLSGPNPVSVVLGTPSQIGVYTVQVQANTASFPDKPVITTYKLTVSAGGFVLVQPTYDCQNGAIHFNTQGGDGSPIEYMSAGITDWTSNPDRFVDKESRTASDVQPFMLYARQNGQTVSYVWNLKAACGRSRLGVAETSSPLTLTLLSNPVPDQVRVLIQGVEGQSVQLRLTNQQGKVLESRHINQVSEDELQQFQINQSEPGVLFLQAYTNTQTQTVKIIKQ</sequence>
<dbReference type="AlphaFoldDB" id="A0A6G9AMK3"/>
<protein>
    <submittedName>
        <fullName evidence="1">T9SS type A sorting domain-containing protein</fullName>
    </submittedName>
</protein>
<dbReference type="NCBIfam" id="TIGR04183">
    <property type="entry name" value="Por_Secre_tail"/>
    <property type="match status" value="1"/>
</dbReference>
<evidence type="ECO:0000313" key="1">
    <source>
        <dbReference type="EMBL" id="QIP13722.1"/>
    </source>
</evidence>
<keyword evidence="2" id="KW-1185">Reference proteome</keyword>
<dbReference type="Gene3D" id="2.60.40.10">
    <property type="entry name" value="Immunoglobulins"/>
    <property type="match status" value="1"/>
</dbReference>
<organism evidence="1 2">
    <name type="scientific">Spirosoma aureum</name>
    <dbReference type="NCBI Taxonomy" id="2692134"/>
    <lineage>
        <taxon>Bacteria</taxon>
        <taxon>Pseudomonadati</taxon>
        <taxon>Bacteroidota</taxon>
        <taxon>Cytophagia</taxon>
        <taxon>Cytophagales</taxon>
        <taxon>Cytophagaceae</taxon>
        <taxon>Spirosoma</taxon>
    </lineage>
</organism>
<dbReference type="Proteomes" id="UP000501802">
    <property type="component" value="Chromosome"/>
</dbReference>
<name>A0A6G9AMK3_9BACT</name>
<dbReference type="PANTHER" id="PTHR42754">
    <property type="entry name" value="ENDOGLUCANASE"/>
    <property type="match status" value="1"/>
</dbReference>
<accession>A0A6G9AMK3</accession>
<evidence type="ECO:0000313" key="2">
    <source>
        <dbReference type="Proteomes" id="UP000501802"/>
    </source>
</evidence>
<dbReference type="EMBL" id="CP050063">
    <property type="protein sequence ID" value="QIP13722.1"/>
    <property type="molecule type" value="Genomic_DNA"/>
</dbReference>
<gene>
    <name evidence="1" type="ORF">G8759_14400</name>
</gene>
<dbReference type="KEGG" id="spib:G8759_14400"/>
<dbReference type="InterPro" id="IPR013783">
    <property type="entry name" value="Ig-like_fold"/>
</dbReference>